<dbReference type="PANTHER" id="PTHR45228">
    <property type="entry name" value="CYCLIC DI-GMP PHOSPHODIESTERASE TM_0186-RELATED"/>
    <property type="match status" value="1"/>
</dbReference>
<dbReference type="Pfam" id="PF13487">
    <property type="entry name" value="HD_5"/>
    <property type="match status" value="1"/>
</dbReference>
<keyword evidence="1" id="KW-0597">Phosphoprotein</keyword>
<feature type="domain" description="HD-GYP" evidence="5">
    <location>
        <begin position="192"/>
        <end position="388"/>
    </location>
</feature>
<dbReference type="Pfam" id="PF00072">
    <property type="entry name" value="Response_reg"/>
    <property type="match status" value="1"/>
</dbReference>
<keyword evidence="7" id="KW-1185">Reference proteome</keyword>
<evidence type="ECO:0000256" key="2">
    <source>
        <dbReference type="SAM" id="Coils"/>
    </source>
</evidence>
<dbReference type="RefSeq" id="WP_345531536.1">
    <property type="nucleotide sequence ID" value="NZ_BAABLD010000002.1"/>
</dbReference>
<proteinExistence type="predicted"/>
<comment type="caution">
    <text evidence="6">The sequence shown here is derived from an EMBL/GenBank/DDBJ whole genome shotgun (WGS) entry which is preliminary data.</text>
</comment>
<feature type="domain" description="Response regulatory" evidence="3">
    <location>
        <begin position="22"/>
        <end position="137"/>
    </location>
</feature>
<dbReference type="InterPro" id="IPR006674">
    <property type="entry name" value="HD_domain"/>
</dbReference>
<evidence type="ECO:0000313" key="6">
    <source>
        <dbReference type="EMBL" id="GAA5160320.1"/>
    </source>
</evidence>
<dbReference type="PANTHER" id="PTHR45228:SF8">
    <property type="entry name" value="TWO-COMPONENT RESPONSE REGULATOR-RELATED"/>
    <property type="match status" value="1"/>
</dbReference>
<keyword evidence="2" id="KW-0175">Coiled coil</keyword>
<dbReference type="InterPro" id="IPR011006">
    <property type="entry name" value="CheY-like_superfamily"/>
</dbReference>
<evidence type="ECO:0000259" key="3">
    <source>
        <dbReference type="PROSITE" id="PS50110"/>
    </source>
</evidence>
<dbReference type="SMART" id="SM00471">
    <property type="entry name" value="HDc"/>
    <property type="match status" value="1"/>
</dbReference>
<dbReference type="InterPro" id="IPR003607">
    <property type="entry name" value="HD/PDEase_dom"/>
</dbReference>
<dbReference type="SUPFAM" id="SSF109604">
    <property type="entry name" value="HD-domain/PDEase-like"/>
    <property type="match status" value="1"/>
</dbReference>
<dbReference type="PROSITE" id="PS51832">
    <property type="entry name" value="HD_GYP"/>
    <property type="match status" value="1"/>
</dbReference>
<dbReference type="CDD" id="cd00077">
    <property type="entry name" value="HDc"/>
    <property type="match status" value="1"/>
</dbReference>
<dbReference type="InterPro" id="IPR037522">
    <property type="entry name" value="HD_GYP_dom"/>
</dbReference>
<dbReference type="SMART" id="SM00448">
    <property type="entry name" value="REC"/>
    <property type="match status" value="1"/>
</dbReference>
<dbReference type="Gene3D" id="3.40.50.2300">
    <property type="match status" value="1"/>
</dbReference>
<name>A0ABP9QE37_9RHOO</name>
<protein>
    <submittedName>
        <fullName evidence="6">Response regulator</fullName>
    </submittedName>
</protein>
<reference evidence="7" key="1">
    <citation type="journal article" date="2019" name="Int. J. Syst. Evol. Microbiol.">
        <title>The Global Catalogue of Microorganisms (GCM) 10K type strain sequencing project: providing services to taxonomists for standard genome sequencing and annotation.</title>
        <authorList>
            <consortium name="The Broad Institute Genomics Platform"/>
            <consortium name="The Broad Institute Genome Sequencing Center for Infectious Disease"/>
            <person name="Wu L."/>
            <person name="Ma J."/>
        </authorList>
    </citation>
    <scope>NUCLEOTIDE SEQUENCE [LARGE SCALE GENOMIC DNA]</scope>
    <source>
        <strain evidence="7">JCM 18715</strain>
    </source>
</reference>
<accession>A0ABP9QE37</accession>
<dbReference type="InterPro" id="IPR001789">
    <property type="entry name" value="Sig_transdc_resp-reg_receiver"/>
</dbReference>
<gene>
    <name evidence="6" type="ORF">GCM10025770_07900</name>
</gene>
<evidence type="ECO:0000313" key="7">
    <source>
        <dbReference type="Proteomes" id="UP001500547"/>
    </source>
</evidence>
<dbReference type="PROSITE" id="PS50110">
    <property type="entry name" value="RESPONSE_REGULATORY"/>
    <property type="match status" value="1"/>
</dbReference>
<dbReference type="InterPro" id="IPR052020">
    <property type="entry name" value="Cyclic_di-GMP/3'3'-cGAMP_PDE"/>
</dbReference>
<organism evidence="6 7">
    <name type="scientific">Viridibacterium curvum</name>
    <dbReference type="NCBI Taxonomy" id="1101404"/>
    <lineage>
        <taxon>Bacteria</taxon>
        <taxon>Pseudomonadati</taxon>
        <taxon>Pseudomonadota</taxon>
        <taxon>Betaproteobacteria</taxon>
        <taxon>Rhodocyclales</taxon>
        <taxon>Rhodocyclaceae</taxon>
        <taxon>Viridibacterium</taxon>
    </lineage>
</organism>
<dbReference type="Proteomes" id="UP001500547">
    <property type="component" value="Unassembled WGS sequence"/>
</dbReference>
<evidence type="ECO:0000259" key="4">
    <source>
        <dbReference type="PROSITE" id="PS51831"/>
    </source>
</evidence>
<dbReference type="EMBL" id="BAABLD010000002">
    <property type="protein sequence ID" value="GAA5160320.1"/>
    <property type="molecule type" value="Genomic_DNA"/>
</dbReference>
<feature type="domain" description="HD" evidence="4">
    <location>
        <begin position="214"/>
        <end position="337"/>
    </location>
</feature>
<dbReference type="Gene3D" id="1.10.3210.10">
    <property type="entry name" value="Hypothetical protein af1432"/>
    <property type="match status" value="1"/>
</dbReference>
<feature type="coiled-coil region" evidence="2">
    <location>
        <begin position="139"/>
        <end position="184"/>
    </location>
</feature>
<dbReference type="SUPFAM" id="SSF52172">
    <property type="entry name" value="CheY-like"/>
    <property type="match status" value="1"/>
</dbReference>
<evidence type="ECO:0000256" key="1">
    <source>
        <dbReference type="PROSITE-ProRule" id="PRU00169"/>
    </source>
</evidence>
<dbReference type="PROSITE" id="PS51831">
    <property type="entry name" value="HD"/>
    <property type="match status" value="1"/>
</dbReference>
<feature type="modified residue" description="4-aspartylphosphate" evidence="1">
    <location>
        <position position="71"/>
    </location>
</feature>
<evidence type="ECO:0000259" key="5">
    <source>
        <dbReference type="PROSITE" id="PS51832"/>
    </source>
</evidence>
<sequence length="443" mass="48710">MSEVATPPSTSNWPMGFDSAPALLLVDDEANILQSLRRMLRPLGYAVRLANDGPEALAMMAEAPADLIISDMRMPGMNGATLLAEVRRQWPQTVRVLLTGYADMQSTISAVNEGGIYRYVTKPWQEDELLQVIRQGVELRGLARERERLQALTEAQNAELRSLNQTLEARVVERTGELQSANQELVLAQEKLKKSLFTTIQVFSNLLELRAPHLAGHSRRVAEAGRRIALKLGLAAHEAQEVMVGGLLHDIGKIGLPDAVMSVPVSKMSGDMLGSMRKHAANGALALTPLPHLRNVAAMIKSHHERFDGQGYPDGLTGLSIPQGARILAVANDYDAAQIGTLFGRRLTVEEAREHLIAGRGSRYDPEVVDAFLGLAGKSPQPAERCLRMSELEPGMVLARDILSREGLLLLAADYVIDELLARQFHEHAERDEDLSVWIRTEK</sequence>
<dbReference type="CDD" id="cd17569">
    <property type="entry name" value="REC_HupR-like"/>
    <property type="match status" value="1"/>
</dbReference>